<evidence type="ECO:0000313" key="2">
    <source>
        <dbReference type="EMBL" id="ALH79108.1"/>
    </source>
</evidence>
<dbReference type="AlphaFoldDB" id="A0A0N9UU81"/>
<dbReference type="Gene3D" id="2.180.10.10">
    <property type="entry name" value="RHS repeat-associated core"/>
    <property type="match status" value="1"/>
</dbReference>
<sequence length="74" mass="7956">MKKICGPALALAVLATGWPATAAETITYTYDGKGRVVKVVRTGTVNNNVTVEYTHDKADNRTRLKTTNSPNPPP</sequence>
<evidence type="ECO:0000256" key="1">
    <source>
        <dbReference type="SAM" id="SignalP"/>
    </source>
</evidence>
<gene>
    <name evidence="2" type="ORF">AN936_01575</name>
</gene>
<dbReference type="EMBL" id="CP012700">
    <property type="protein sequence ID" value="ALH79108.1"/>
    <property type="molecule type" value="Genomic_DNA"/>
</dbReference>
<dbReference type="Proteomes" id="UP000058074">
    <property type="component" value="Chromosome"/>
</dbReference>
<name>A0A0N9UU81_SPHMC</name>
<feature type="signal peptide" evidence="1">
    <location>
        <begin position="1"/>
        <end position="22"/>
    </location>
</feature>
<protein>
    <recommendedName>
        <fullName evidence="4">YD repeat-containing protein</fullName>
    </recommendedName>
</protein>
<dbReference type="KEGG" id="smag:AN936_01575"/>
<feature type="chain" id="PRO_5006039047" description="YD repeat-containing protein" evidence="1">
    <location>
        <begin position="23"/>
        <end position="74"/>
    </location>
</feature>
<proteinExistence type="predicted"/>
<dbReference type="PATRIC" id="fig|33050.5.peg.327"/>
<evidence type="ECO:0000313" key="3">
    <source>
        <dbReference type="Proteomes" id="UP000058074"/>
    </source>
</evidence>
<organism evidence="2 3">
    <name type="scientific">Sphingopyxis macrogoltabida</name>
    <name type="common">Sphingomonas macrogoltabidus</name>
    <dbReference type="NCBI Taxonomy" id="33050"/>
    <lineage>
        <taxon>Bacteria</taxon>
        <taxon>Pseudomonadati</taxon>
        <taxon>Pseudomonadota</taxon>
        <taxon>Alphaproteobacteria</taxon>
        <taxon>Sphingomonadales</taxon>
        <taxon>Sphingomonadaceae</taxon>
        <taxon>Sphingopyxis</taxon>
    </lineage>
</organism>
<reference evidence="2 3" key="1">
    <citation type="journal article" date="2015" name="Genome Announc.">
        <title>Complete Genome Sequence of Polypropylene Glycol- and Polyethylene Glycol-Degrading Sphingopyxis macrogoltabida Strain EY-1.</title>
        <authorList>
            <person name="Ohtsubo Y."/>
            <person name="Nagata Y."/>
            <person name="Numata M."/>
            <person name="Tsuchikane K."/>
            <person name="Hosoyama A."/>
            <person name="Yamazoe A."/>
            <person name="Tsuda M."/>
            <person name="Fujita N."/>
            <person name="Kawai F."/>
        </authorList>
    </citation>
    <scope>NUCLEOTIDE SEQUENCE [LARGE SCALE GENOMIC DNA]</scope>
    <source>
        <strain evidence="2 3">EY-1</strain>
    </source>
</reference>
<keyword evidence="1" id="KW-0732">Signal</keyword>
<accession>A0A0N9UU81</accession>
<evidence type="ECO:0008006" key="4">
    <source>
        <dbReference type="Google" id="ProtNLM"/>
    </source>
</evidence>
<dbReference type="RefSeq" id="WP_234715707.1">
    <property type="nucleotide sequence ID" value="NZ_CP012700.1"/>
</dbReference>